<evidence type="ECO:0000256" key="1">
    <source>
        <dbReference type="SAM" id="SignalP"/>
    </source>
</evidence>
<dbReference type="KEGG" id="ruv:EC9_28430"/>
<feature type="chain" id="PRO_5021719557" evidence="1">
    <location>
        <begin position="24"/>
        <end position="181"/>
    </location>
</feature>
<evidence type="ECO:0000313" key="2">
    <source>
        <dbReference type="EMBL" id="QDS88652.1"/>
    </source>
</evidence>
<sequence precursor="true">MRRFAFLGIFTLSQLLVSANSYAETVEAFGGAIKMETPAAWKAVQPRSRIVEREYSISKEGVEAPARLTMMAAGGDITANIDRWIGQFTAPGGGSAKATSKIEKLDVEGNEVHLVELQGTFKESMGGGPFAPGKTVKREDYGMLGAIVVNDGRKYFIKLTGPKAIVDENKDAFKAMLKGIK</sequence>
<reference evidence="2 3" key="1">
    <citation type="submission" date="2019-02" db="EMBL/GenBank/DDBJ databases">
        <title>Deep-cultivation of Planctomycetes and their phenomic and genomic characterization uncovers novel biology.</title>
        <authorList>
            <person name="Wiegand S."/>
            <person name="Jogler M."/>
            <person name="Boedeker C."/>
            <person name="Pinto D."/>
            <person name="Vollmers J."/>
            <person name="Rivas-Marin E."/>
            <person name="Kohn T."/>
            <person name="Peeters S.H."/>
            <person name="Heuer A."/>
            <person name="Rast P."/>
            <person name="Oberbeckmann S."/>
            <person name="Bunk B."/>
            <person name="Jeske O."/>
            <person name="Meyerdierks A."/>
            <person name="Storesund J.E."/>
            <person name="Kallscheuer N."/>
            <person name="Luecker S."/>
            <person name="Lage O.M."/>
            <person name="Pohl T."/>
            <person name="Merkel B.J."/>
            <person name="Hornburger P."/>
            <person name="Mueller R.-W."/>
            <person name="Bruemmer F."/>
            <person name="Labrenz M."/>
            <person name="Spormann A.M."/>
            <person name="Op den Camp H."/>
            <person name="Overmann J."/>
            <person name="Amann R."/>
            <person name="Jetten M.S.M."/>
            <person name="Mascher T."/>
            <person name="Medema M.H."/>
            <person name="Devos D.P."/>
            <person name="Kaster A.-K."/>
            <person name="Ovreas L."/>
            <person name="Rohde M."/>
            <person name="Galperin M.Y."/>
            <person name="Jogler C."/>
        </authorList>
    </citation>
    <scope>NUCLEOTIDE SEQUENCE [LARGE SCALE GENOMIC DNA]</scope>
    <source>
        <strain evidence="2 3">EC9</strain>
    </source>
</reference>
<name>A0A517M1A0_9BACT</name>
<dbReference type="AlphaFoldDB" id="A0A517M1A0"/>
<keyword evidence="3" id="KW-1185">Reference proteome</keyword>
<dbReference type="Proteomes" id="UP000319557">
    <property type="component" value="Chromosome"/>
</dbReference>
<gene>
    <name evidence="2" type="ORF">EC9_28430</name>
</gene>
<evidence type="ECO:0000313" key="3">
    <source>
        <dbReference type="Proteomes" id="UP000319557"/>
    </source>
</evidence>
<dbReference type="OrthoDB" id="5764172at2"/>
<proteinExistence type="predicted"/>
<organism evidence="2 3">
    <name type="scientific">Rosistilla ulvae</name>
    <dbReference type="NCBI Taxonomy" id="1930277"/>
    <lineage>
        <taxon>Bacteria</taxon>
        <taxon>Pseudomonadati</taxon>
        <taxon>Planctomycetota</taxon>
        <taxon>Planctomycetia</taxon>
        <taxon>Pirellulales</taxon>
        <taxon>Pirellulaceae</taxon>
        <taxon>Rosistilla</taxon>
    </lineage>
</organism>
<feature type="signal peptide" evidence="1">
    <location>
        <begin position="1"/>
        <end position="23"/>
    </location>
</feature>
<dbReference type="RefSeq" id="WP_145346019.1">
    <property type="nucleotide sequence ID" value="NZ_CP036261.1"/>
</dbReference>
<accession>A0A517M1A0</accession>
<keyword evidence="1" id="KW-0732">Signal</keyword>
<dbReference type="EMBL" id="CP036261">
    <property type="protein sequence ID" value="QDS88652.1"/>
    <property type="molecule type" value="Genomic_DNA"/>
</dbReference>
<protein>
    <submittedName>
        <fullName evidence="2">Uncharacterized protein</fullName>
    </submittedName>
</protein>